<comment type="caution">
    <text evidence="1">The sequence shown here is derived from an EMBL/GenBank/DDBJ whole genome shotgun (WGS) entry which is preliminary data.</text>
</comment>
<name>A0A2T9YPW8_9FUNG</name>
<reference evidence="1 2" key="1">
    <citation type="journal article" date="2018" name="MBio">
        <title>Comparative Genomics Reveals the Core Gene Toolbox for the Fungus-Insect Symbiosis.</title>
        <authorList>
            <person name="Wang Y."/>
            <person name="Stata M."/>
            <person name="Wang W."/>
            <person name="Stajich J.E."/>
            <person name="White M.M."/>
            <person name="Moncalvo J.M."/>
        </authorList>
    </citation>
    <scope>NUCLEOTIDE SEQUENCE [LARGE SCALE GENOMIC DNA]</scope>
    <source>
        <strain evidence="1 2">SWE-8-4</strain>
    </source>
</reference>
<dbReference type="AlphaFoldDB" id="A0A2T9YPW8"/>
<organism evidence="1 2">
    <name type="scientific">Smittium simulii</name>
    <dbReference type="NCBI Taxonomy" id="133385"/>
    <lineage>
        <taxon>Eukaryota</taxon>
        <taxon>Fungi</taxon>
        <taxon>Fungi incertae sedis</taxon>
        <taxon>Zoopagomycota</taxon>
        <taxon>Kickxellomycotina</taxon>
        <taxon>Harpellomycetes</taxon>
        <taxon>Harpellales</taxon>
        <taxon>Legeriomycetaceae</taxon>
        <taxon>Smittium</taxon>
    </lineage>
</organism>
<evidence type="ECO:0000313" key="2">
    <source>
        <dbReference type="Proteomes" id="UP000245383"/>
    </source>
</evidence>
<dbReference type="Proteomes" id="UP000245383">
    <property type="component" value="Unassembled WGS sequence"/>
</dbReference>
<sequence length="54" mass="6211">MPVYSRLYKPANLIDLEPLKEAQMELVDKSLEEKKTTNIPLSMELKTAKFMNGI</sequence>
<dbReference type="EMBL" id="MBFR01000093">
    <property type="protein sequence ID" value="PVU94387.1"/>
    <property type="molecule type" value="Genomic_DNA"/>
</dbReference>
<accession>A0A2T9YPW8</accession>
<proteinExistence type="predicted"/>
<keyword evidence="2" id="KW-1185">Reference proteome</keyword>
<evidence type="ECO:0000313" key="1">
    <source>
        <dbReference type="EMBL" id="PVU94387.1"/>
    </source>
</evidence>
<protein>
    <submittedName>
        <fullName evidence="1">Uncharacterized protein</fullName>
    </submittedName>
</protein>
<gene>
    <name evidence="1" type="ORF">BB561_002588</name>
</gene>